<dbReference type="InterPro" id="IPR029044">
    <property type="entry name" value="Nucleotide-diphossugar_trans"/>
</dbReference>
<dbReference type="CDD" id="cd00761">
    <property type="entry name" value="Glyco_tranf_GTA_type"/>
    <property type="match status" value="1"/>
</dbReference>
<reference evidence="3" key="1">
    <citation type="journal article" date="2019" name="Int. J. Syst. Evol. Microbiol.">
        <title>The Global Catalogue of Microorganisms (GCM) 10K type strain sequencing project: providing services to taxonomists for standard genome sequencing and annotation.</title>
        <authorList>
            <consortium name="The Broad Institute Genomics Platform"/>
            <consortium name="The Broad Institute Genome Sequencing Center for Infectious Disease"/>
            <person name="Wu L."/>
            <person name="Ma J."/>
        </authorList>
    </citation>
    <scope>NUCLEOTIDE SEQUENCE [LARGE SCALE GENOMIC DNA]</scope>
    <source>
        <strain evidence="3">KCTC 42903</strain>
    </source>
</reference>
<sequence>MSFSISVVIPVFNGERFIKKAINSAISQPEVSEIVVVNDGSIDNTLDIVEQMQQQYPVIKIYHHKNKLNKGRSASRNLGITNATGHYIAFLDADDFYLDNRFKNDIEIFENSVNIDGVYNAIGAFFYREPSNFEQNKLKLTTVSEPINPDDLFEALTSYKKGYFSIDGLTVKKSVFNTVGYFTESLQVAEDTEMIYKLALKHQLKSGIIDRPVAMRGVHDANVFNNKKVYGTFTTKMFESLFVWANKEHISVKKMDSLLNLLWIHKFKEENGLLQYITYWFALFFNKPKYLFSILSIKYFPVIRLRKKLFPIIYK</sequence>
<dbReference type="Gene3D" id="3.90.550.10">
    <property type="entry name" value="Spore Coat Polysaccharide Biosynthesis Protein SpsA, Chain A"/>
    <property type="match status" value="1"/>
</dbReference>
<organism evidence="2 3">
    <name type="scientific">Gelatiniphilus marinus</name>
    <dbReference type="NCBI Taxonomy" id="1759464"/>
    <lineage>
        <taxon>Bacteria</taxon>
        <taxon>Pseudomonadati</taxon>
        <taxon>Bacteroidota</taxon>
        <taxon>Flavobacteriia</taxon>
        <taxon>Flavobacteriales</taxon>
        <taxon>Flavobacteriaceae</taxon>
        <taxon>Gelatiniphilus</taxon>
    </lineage>
</organism>
<dbReference type="EMBL" id="JBHULK010000002">
    <property type="protein sequence ID" value="MFD2534966.1"/>
    <property type="molecule type" value="Genomic_DNA"/>
</dbReference>
<dbReference type="Proteomes" id="UP001597441">
    <property type="component" value="Unassembled WGS sequence"/>
</dbReference>
<feature type="domain" description="Glycosyltransferase 2-like" evidence="1">
    <location>
        <begin position="6"/>
        <end position="133"/>
    </location>
</feature>
<evidence type="ECO:0000313" key="3">
    <source>
        <dbReference type="Proteomes" id="UP001597441"/>
    </source>
</evidence>
<evidence type="ECO:0000259" key="1">
    <source>
        <dbReference type="Pfam" id="PF00535"/>
    </source>
</evidence>
<dbReference type="Pfam" id="PF00535">
    <property type="entry name" value="Glycos_transf_2"/>
    <property type="match status" value="1"/>
</dbReference>
<evidence type="ECO:0000313" key="2">
    <source>
        <dbReference type="EMBL" id="MFD2534966.1"/>
    </source>
</evidence>
<proteinExistence type="predicted"/>
<comment type="caution">
    <text evidence="2">The sequence shown here is derived from an EMBL/GenBank/DDBJ whole genome shotgun (WGS) entry which is preliminary data.</text>
</comment>
<accession>A0ABW5JQW6</accession>
<dbReference type="PANTHER" id="PTHR22916">
    <property type="entry name" value="GLYCOSYLTRANSFERASE"/>
    <property type="match status" value="1"/>
</dbReference>
<dbReference type="PANTHER" id="PTHR22916:SF3">
    <property type="entry name" value="UDP-GLCNAC:BETAGAL BETA-1,3-N-ACETYLGLUCOSAMINYLTRANSFERASE-LIKE PROTEIN 1"/>
    <property type="match status" value="1"/>
</dbReference>
<protein>
    <submittedName>
        <fullName evidence="2">Glycosyltransferase family 2 protein</fullName>
    </submittedName>
</protein>
<gene>
    <name evidence="2" type="ORF">ACFSQS_07615</name>
</gene>
<dbReference type="RefSeq" id="WP_388016534.1">
    <property type="nucleotide sequence ID" value="NZ_JBHUDT010000002.1"/>
</dbReference>
<dbReference type="InterPro" id="IPR001173">
    <property type="entry name" value="Glyco_trans_2-like"/>
</dbReference>
<name>A0ABW5JQW6_9FLAO</name>
<dbReference type="SUPFAM" id="SSF53448">
    <property type="entry name" value="Nucleotide-diphospho-sugar transferases"/>
    <property type="match status" value="1"/>
</dbReference>
<keyword evidence="3" id="KW-1185">Reference proteome</keyword>